<dbReference type="Proteomes" id="UP000430692">
    <property type="component" value="Unassembled WGS sequence"/>
</dbReference>
<sequence>MSDVYSQQSVEELEEKIEEIKTALDNAKQADLAKALSNQLTELRTALAKKRAA</sequence>
<reference evidence="2 3" key="1">
    <citation type="submission" date="2019-12" db="EMBL/GenBank/DDBJ databases">
        <title>Whole-genome analyses of novel actinobacteria.</title>
        <authorList>
            <person name="Sahin N."/>
            <person name="Saygin H."/>
        </authorList>
    </citation>
    <scope>NUCLEOTIDE SEQUENCE [LARGE SCALE GENOMIC DNA]</scope>
    <source>
        <strain evidence="2 3">KC615</strain>
    </source>
</reference>
<dbReference type="EMBL" id="WUUL01000007">
    <property type="protein sequence ID" value="MXQ54314.1"/>
    <property type="molecule type" value="Genomic_DNA"/>
</dbReference>
<evidence type="ECO:0000313" key="2">
    <source>
        <dbReference type="EMBL" id="MXQ54314.1"/>
    </source>
</evidence>
<protein>
    <submittedName>
        <fullName evidence="2">Uncharacterized protein</fullName>
    </submittedName>
</protein>
<accession>A0A6I4W0V5</accession>
<gene>
    <name evidence="2" type="ORF">GSM42_11450</name>
</gene>
<keyword evidence="3" id="KW-1185">Reference proteome</keyword>
<dbReference type="RefSeq" id="WP_160801674.1">
    <property type="nucleotide sequence ID" value="NZ_WUUL01000007.1"/>
</dbReference>
<feature type="coiled-coil region" evidence="1">
    <location>
        <begin position="10"/>
        <end position="53"/>
    </location>
</feature>
<dbReference type="AlphaFoldDB" id="A0A6I4W0V5"/>
<name>A0A6I4W0V5_9BACL</name>
<organism evidence="2 3">
    <name type="scientific">Shimazuella alba</name>
    <dbReference type="NCBI Taxonomy" id="2690964"/>
    <lineage>
        <taxon>Bacteria</taxon>
        <taxon>Bacillati</taxon>
        <taxon>Bacillota</taxon>
        <taxon>Bacilli</taxon>
        <taxon>Bacillales</taxon>
        <taxon>Thermoactinomycetaceae</taxon>
        <taxon>Shimazuella</taxon>
    </lineage>
</organism>
<proteinExistence type="predicted"/>
<evidence type="ECO:0000313" key="3">
    <source>
        <dbReference type="Proteomes" id="UP000430692"/>
    </source>
</evidence>
<evidence type="ECO:0000256" key="1">
    <source>
        <dbReference type="SAM" id="Coils"/>
    </source>
</evidence>
<keyword evidence="1" id="KW-0175">Coiled coil</keyword>
<comment type="caution">
    <text evidence="2">The sequence shown here is derived from an EMBL/GenBank/DDBJ whole genome shotgun (WGS) entry which is preliminary data.</text>
</comment>